<protein>
    <submittedName>
        <fullName evidence="2">Uncharacterized protein</fullName>
    </submittedName>
</protein>
<dbReference type="EMBL" id="MU003272">
    <property type="protein sequence ID" value="KAF2785422.1"/>
    <property type="molecule type" value="Genomic_DNA"/>
</dbReference>
<reference evidence="2" key="1">
    <citation type="journal article" date="2020" name="Stud. Mycol.">
        <title>101 Dothideomycetes genomes: a test case for predicting lifestyles and emergence of pathogens.</title>
        <authorList>
            <person name="Haridas S."/>
            <person name="Albert R."/>
            <person name="Binder M."/>
            <person name="Bloem J."/>
            <person name="Labutti K."/>
            <person name="Salamov A."/>
            <person name="Andreopoulos B."/>
            <person name="Baker S."/>
            <person name="Barry K."/>
            <person name="Bills G."/>
            <person name="Bluhm B."/>
            <person name="Cannon C."/>
            <person name="Castanera R."/>
            <person name="Culley D."/>
            <person name="Daum C."/>
            <person name="Ezra D."/>
            <person name="Gonzalez J."/>
            <person name="Henrissat B."/>
            <person name="Kuo A."/>
            <person name="Liang C."/>
            <person name="Lipzen A."/>
            <person name="Lutzoni F."/>
            <person name="Magnuson J."/>
            <person name="Mondo S."/>
            <person name="Nolan M."/>
            <person name="Ohm R."/>
            <person name="Pangilinan J."/>
            <person name="Park H.-J."/>
            <person name="Ramirez L."/>
            <person name="Alfaro M."/>
            <person name="Sun H."/>
            <person name="Tritt A."/>
            <person name="Yoshinaga Y."/>
            <person name="Zwiers L.-H."/>
            <person name="Turgeon B."/>
            <person name="Goodwin S."/>
            <person name="Spatafora J."/>
            <person name="Crous P."/>
            <person name="Grigoriev I."/>
        </authorList>
    </citation>
    <scope>NUCLEOTIDE SEQUENCE</scope>
    <source>
        <strain evidence="2">CBS 109.77</strain>
    </source>
</reference>
<evidence type="ECO:0000313" key="3">
    <source>
        <dbReference type="Proteomes" id="UP000799757"/>
    </source>
</evidence>
<name>A0A6A6WMX9_9PLEO</name>
<gene>
    <name evidence="2" type="ORF">K505DRAFT_331002</name>
</gene>
<sequence length="224" mass="24451">MKSADPRPRVPFQKEISLQQLQKCGNTVESETLLLTSTFQGECMHWTLPTIHISSTNMSHAPSSSRCHAPTLKTQRKAPHPPSLPKTTPPAQNPHLFLSNSKFQIPNSKFHMPHPTTTPQAPTAIPPTDPHRSTINATSPRPHGKHSSVKHGLGSGPDPPHLSIHSLTHSYHTKQPRWPSSPTEGSNSPSVQSPDNRAVTPIPSHPIPSHPIPAPFFNPPFDLG</sequence>
<evidence type="ECO:0000256" key="1">
    <source>
        <dbReference type="SAM" id="MobiDB-lite"/>
    </source>
</evidence>
<feature type="compositionally biased region" description="Polar residues" evidence="1">
    <location>
        <begin position="98"/>
        <end position="107"/>
    </location>
</feature>
<dbReference type="AlphaFoldDB" id="A0A6A6WMX9"/>
<accession>A0A6A6WMX9</accession>
<dbReference type="Proteomes" id="UP000799757">
    <property type="component" value="Unassembled WGS sequence"/>
</dbReference>
<keyword evidence="3" id="KW-1185">Reference proteome</keyword>
<feature type="compositionally biased region" description="Pro residues" evidence="1">
    <location>
        <begin position="203"/>
        <end position="218"/>
    </location>
</feature>
<feature type="compositionally biased region" description="Pro residues" evidence="1">
    <location>
        <begin position="80"/>
        <end position="92"/>
    </location>
</feature>
<organism evidence="2 3">
    <name type="scientific">Melanomma pulvis-pyrius CBS 109.77</name>
    <dbReference type="NCBI Taxonomy" id="1314802"/>
    <lineage>
        <taxon>Eukaryota</taxon>
        <taxon>Fungi</taxon>
        <taxon>Dikarya</taxon>
        <taxon>Ascomycota</taxon>
        <taxon>Pezizomycotina</taxon>
        <taxon>Dothideomycetes</taxon>
        <taxon>Pleosporomycetidae</taxon>
        <taxon>Pleosporales</taxon>
        <taxon>Melanommataceae</taxon>
        <taxon>Melanomma</taxon>
    </lineage>
</organism>
<feature type="compositionally biased region" description="Polar residues" evidence="1">
    <location>
        <begin position="178"/>
        <end position="195"/>
    </location>
</feature>
<feature type="compositionally biased region" description="Low complexity" evidence="1">
    <location>
        <begin position="113"/>
        <end position="123"/>
    </location>
</feature>
<evidence type="ECO:0000313" key="2">
    <source>
        <dbReference type="EMBL" id="KAF2785422.1"/>
    </source>
</evidence>
<feature type="region of interest" description="Disordered" evidence="1">
    <location>
        <begin position="73"/>
        <end position="224"/>
    </location>
</feature>
<proteinExistence type="predicted"/>